<organism evidence="1 2">
    <name type="scientific">Mycena metata</name>
    <dbReference type="NCBI Taxonomy" id="1033252"/>
    <lineage>
        <taxon>Eukaryota</taxon>
        <taxon>Fungi</taxon>
        <taxon>Dikarya</taxon>
        <taxon>Basidiomycota</taxon>
        <taxon>Agaricomycotina</taxon>
        <taxon>Agaricomycetes</taxon>
        <taxon>Agaricomycetidae</taxon>
        <taxon>Agaricales</taxon>
        <taxon>Marasmiineae</taxon>
        <taxon>Mycenaceae</taxon>
        <taxon>Mycena</taxon>
    </lineage>
</organism>
<accession>A0AAD7JFV0</accession>
<protein>
    <submittedName>
        <fullName evidence="1">Uncharacterized protein</fullName>
    </submittedName>
</protein>
<keyword evidence="2" id="KW-1185">Reference proteome</keyword>
<comment type="caution">
    <text evidence="1">The sequence shown here is derived from an EMBL/GenBank/DDBJ whole genome shotgun (WGS) entry which is preliminary data.</text>
</comment>
<sequence length="191" mass="20313">MTSMTPPTSPRRSRTPWVLFLPCGTWQMSKYHADAEGLAWRAFDILNTIFNVGGGGVGPVSPTMLGAIKTFVGLLHEISAAMEQELELARLNMQSRDPRLTQFITRLDVMFEAFKIGSADSMEEQPAPATVPRANMLRTIPTVIRMPHVSGGIGGSGGRGGIAGGAGGVGVGHPNETAAFLLLFSGSVYLQ</sequence>
<name>A0AAD7JFV0_9AGAR</name>
<proteinExistence type="predicted"/>
<dbReference type="AlphaFoldDB" id="A0AAD7JFV0"/>
<dbReference type="EMBL" id="JARKIB010000034">
    <property type="protein sequence ID" value="KAJ7761836.1"/>
    <property type="molecule type" value="Genomic_DNA"/>
</dbReference>
<evidence type="ECO:0000313" key="1">
    <source>
        <dbReference type="EMBL" id="KAJ7761836.1"/>
    </source>
</evidence>
<reference evidence="1" key="1">
    <citation type="submission" date="2023-03" db="EMBL/GenBank/DDBJ databases">
        <title>Massive genome expansion in bonnet fungi (Mycena s.s.) driven by repeated elements and novel gene families across ecological guilds.</title>
        <authorList>
            <consortium name="Lawrence Berkeley National Laboratory"/>
            <person name="Harder C.B."/>
            <person name="Miyauchi S."/>
            <person name="Viragh M."/>
            <person name="Kuo A."/>
            <person name="Thoen E."/>
            <person name="Andreopoulos B."/>
            <person name="Lu D."/>
            <person name="Skrede I."/>
            <person name="Drula E."/>
            <person name="Henrissat B."/>
            <person name="Morin E."/>
            <person name="Kohler A."/>
            <person name="Barry K."/>
            <person name="LaButti K."/>
            <person name="Morin E."/>
            <person name="Salamov A."/>
            <person name="Lipzen A."/>
            <person name="Mereny Z."/>
            <person name="Hegedus B."/>
            <person name="Baldrian P."/>
            <person name="Stursova M."/>
            <person name="Weitz H."/>
            <person name="Taylor A."/>
            <person name="Grigoriev I.V."/>
            <person name="Nagy L.G."/>
            <person name="Martin F."/>
            <person name="Kauserud H."/>
        </authorList>
    </citation>
    <scope>NUCLEOTIDE SEQUENCE</scope>
    <source>
        <strain evidence="1">CBHHK182m</strain>
    </source>
</reference>
<evidence type="ECO:0000313" key="2">
    <source>
        <dbReference type="Proteomes" id="UP001215598"/>
    </source>
</evidence>
<dbReference type="Proteomes" id="UP001215598">
    <property type="component" value="Unassembled WGS sequence"/>
</dbReference>
<gene>
    <name evidence="1" type="ORF">B0H16DRAFT_540589</name>
</gene>